<dbReference type="Proteomes" id="UP000631114">
    <property type="component" value="Unassembled WGS sequence"/>
</dbReference>
<comment type="subcellular location">
    <subcellularLocation>
        <location evidence="1">Golgi apparatus membrane</location>
    </subcellularLocation>
</comment>
<feature type="transmembrane region" description="Helical" evidence="9">
    <location>
        <begin position="622"/>
        <end position="640"/>
    </location>
</feature>
<keyword evidence="4" id="KW-0333">Golgi apparatus</keyword>
<keyword evidence="2 9" id="KW-0812">Transmembrane</keyword>
<feature type="coiled-coil region" evidence="7">
    <location>
        <begin position="478"/>
        <end position="533"/>
    </location>
</feature>
<evidence type="ECO:0000256" key="1">
    <source>
        <dbReference type="ARBA" id="ARBA00004394"/>
    </source>
</evidence>
<evidence type="ECO:0000256" key="6">
    <source>
        <dbReference type="ARBA" id="ARBA00023136"/>
    </source>
</evidence>
<feature type="coiled-coil region" evidence="7">
    <location>
        <begin position="322"/>
        <end position="367"/>
    </location>
</feature>
<dbReference type="PANTHER" id="PTHR13815">
    <property type="entry name" value="GOLGIN-84"/>
    <property type="match status" value="1"/>
</dbReference>
<evidence type="ECO:0000256" key="9">
    <source>
        <dbReference type="SAM" id="Phobius"/>
    </source>
</evidence>
<dbReference type="Pfam" id="PF09787">
    <property type="entry name" value="Golgin_A5"/>
    <property type="match status" value="1"/>
</dbReference>
<dbReference type="GO" id="GO:0000301">
    <property type="term" value="P:retrograde transport, vesicle recycling within Golgi"/>
    <property type="evidence" value="ECO:0007669"/>
    <property type="project" value="TreeGrafter"/>
</dbReference>
<name>A0A835LKH2_9MAGN</name>
<dbReference type="GO" id="GO:0031985">
    <property type="term" value="C:Golgi cisterna"/>
    <property type="evidence" value="ECO:0007669"/>
    <property type="project" value="TreeGrafter"/>
</dbReference>
<feature type="compositionally biased region" description="Polar residues" evidence="8">
    <location>
        <begin position="204"/>
        <end position="213"/>
    </location>
</feature>
<keyword evidence="5 7" id="KW-0175">Coiled coil</keyword>
<accession>A0A835LKH2</accession>
<feature type="region of interest" description="Disordered" evidence="8">
    <location>
        <begin position="256"/>
        <end position="315"/>
    </location>
</feature>
<feature type="compositionally biased region" description="Basic and acidic residues" evidence="8">
    <location>
        <begin position="298"/>
        <end position="315"/>
    </location>
</feature>
<keyword evidence="3 9" id="KW-1133">Transmembrane helix</keyword>
<dbReference type="PANTHER" id="PTHR13815:SF5">
    <property type="entry name" value="GOLGIN CANDIDATE 2"/>
    <property type="match status" value="1"/>
</dbReference>
<dbReference type="InterPro" id="IPR019177">
    <property type="entry name" value="Golgin_subfamily_A_member_5"/>
</dbReference>
<evidence type="ECO:0000256" key="8">
    <source>
        <dbReference type="SAM" id="MobiDB-lite"/>
    </source>
</evidence>
<organism evidence="10 11">
    <name type="scientific">Coptis chinensis</name>
    <dbReference type="NCBI Taxonomy" id="261450"/>
    <lineage>
        <taxon>Eukaryota</taxon>
        <taxon>Viridiplantae</taxon>
        <taxon>Streptophyta</taxon>
        <taxon>Embryophyta</taxon>
        <taxon>Tracheophyta</taxon>
        <taxon>Spermatophyta</taxon>
        <taxon>Magnoliopsida</taxon>
        <taxon>Ranunculales</taxon>
        <taxon>Ranunculaceae</taxon>
        <taxon>Coptidoideae</taxon>
        <taxon>Coptis</taxon>
    </lineage>
</organism>
<dbReference type="GO" id="GO:0000139">
    <property type="term" value="C:Golgi membrane"/>
    <property type="evidence" value="ECO:0007669"/>
    <property type="project" value="UniProtKB-SubCell"/>
</dbReference>
<sequence>MSLFLSLSFETNLRILKCTTSKLLLIIMSNWISSKLKVAETFLQQIDQTAAESLKKGENTRSDELNYNHQTIVSRKVESIVPIKDQLKKKNSLESNHLYTTPLRKEAVIISDIKTPPKPTPSSTPPLTDSDWTQLLSTPQVVTLPSANGGYKSRGAGKLVELKKNQSGGFKSSTRKTNIVLGNRVNGKRNSDGEESGSSDSTKRISNVGSQNGDGDIGEKVVGFGESVSPLGVTHNPEMKPVAVKDDVVPEVKKQVDVSVDEPESNVRSSISSDLHGGSSSSSDGTSASESDSSSTSDSEKEREKKARRERRRERVVAVKAAAKAVEVIKEHENIVARLEGEKQSLEKILEERAKQQAQEASELQMTMMETMNAVDLEKQKHSYTRMEAFTRLTKLETTNADLAKSLATIQWNLEIESKQVADIRQQIDVKEAIQEDLRRRILNIHQHGSSPKLEASKGVEFEREILEAEYSVICDKIGQLQEKEKKLEENIEILRKEMDVPTAVEVELKRRLTQLTNHLIQKQSQVEALSAEKATMLFRIETVSRLLEEHKLAPQVSDIAGPSSSEDLEAGTWEVSKAKLRPLFANNIQSGSRHLGSLLRQLDVIFSAGAAFLRRNSSAKFFALVYLVCLHFWVSYIFMSHSQASDSRSGAIISLESINKTSGP</sequence>
<evidence type="ECO:0000256" key="4">
    <source>
        <dbReference type="ARBA" id="ARBA00023034"/>
    </source>
</evidence>
<keyword evidence="6 9" id="KW-0472">Membrane</keyword>
<feature type="region of interest" description="Disordered" evidence="8">
    <location>
        <begin position="181"/>
        <end position="222"/>
    </location>
</feature>
<feature type="region of interest" description="Disordered" evidence="8">
    <location>
        <begin position="110"/>
        <end position="132"/>
    </location>
</feature>
<protein>
    <recommendedName>
        <fullName evidence="12">Golgin candidate 2</fullName>
    </recommendedName>
</protein>
<reference evidence="10 11" key="1">
    <citation type="submission" date="2020-10" db="EMBL/GenBank/DDBJ databases">
        <title>The Coptis chinensis genome and diversification of protoberbering-type alkaloids.</title>
        <authorList>
            <person name="Wang B."/>
            <person name="Shu S."/>
            <person name="Song C."/>
            <person name="Liu Y."/>
        </authorList>
    </citation>
    <scope>NUCLEOTIDE SEQUENCE [LARGE SCALE GENOMIC DNA]</scope>
    <source>
        <strain evidence="10">HL-2020</strain>
        <tissue evidence="10">Leaf</tissue>
    </source>
</reference>
<keyword evidence="11" id="KW-1185">Reference proteome</keyword>
<comment type="caution">
    <text evidence="10">The sequence shown here is derived from an EMBL/GenBank/DDBJ whole genome shotgun (WGS) entry which is preliminary data.</text>
</comment>
<evidence type="ECO:0008006" key="12">
    <source>
        <dbReference type="Google" id="ProtNLM"/>
    </source>
</evidence>
<feature type="region of interest" description="Disordered" evidence="8">
    <location>
        <begin position="228"/>
        <end position="247"/>
    </location>
</feature>
<evidence type="ECO:0000256" key="7">
    <source>
        <dbReference type="SAM" id="Coils"/>
    </source>
</evidence>
<evidence type="ECO:0000313" key="10">
    <source>
        <dbReference type="EMBL" id="KAF9594924.1"/>
    </source>
</evidence>
<gene>
    <name evidence="10" type="ORF">IFM89_035488</name>
</gene>
<evidence type="ECO:0000256" key="5">
    <source>
        <dbReference type="ARBA" id="ARBA00023054"/>
    </source>
</evidence>
<dbReference type="OrthoDB" id="248903at2759"/>
<evidence type="ECO:0000256" key="3">
    <source>
        <dbReference type="ARBA" id="ARBA00022989"/>
    </source>
</evidence>
<proteinExistence type="predicted"/>
<evidence type="ECO:0000313" key="11">
    <source>
        <dbReference type="Proteomes" id="UP000631114"/>
    </source>
</evidence>
<dbReference type="GO" id="GO:0007030">
    <property type="term" value="P:Golgi organization"/>
    <property type="evidence" value="ECO:0007669"/>
    <property type="project" value="InterPro"/>
</dbReference>
<feature type="compositionally biased region" description="Low complexity" evidence="8">
    <location>
        <begin position="269"/>
        <end position="297"/>
    </location>
</feature>
<evidence type="ECO:0000256" key="2">
    <source>
        <dbReference type="ARBA" id="ARBA00022692"/>
    </source>
</evidence>
<dbReference type="AlphaFoldDB" id="A0A835LKH2"/>
<dbReference type="EMBL" id="JADFTS010000008">
    <property type="protein sequence ID" value="KAF9594924.1"/>
    <property type="molecule type" value="Genomic_DNA"/>
</dbReference>